<dbReference type="InterPro" id="IPR050170">
    <property type="entry name" value="TruD_pseudoU_synthase"/>
</dbReference>
<evidence type="ECO:0000313" key="8">
    <source>
        <dbReference type="Proteomes" id="UP000295134"/>
    </source>
</evidence>
<accession>A0A4P7L205</accession>
<gene>
    <name evidence="4 6" type="primary">truD</name>
    <name evidence="6" type="ORF">ArsFIN_37430</name>
    <name evidence="7" type="ORF">QE258_17820</name>
</gene>
<evidence type="ECO:0000256" key="2">
    <source>
        <dbReference type="ARBA" id="ARBA00022694"/>
    </source>
</evidence>
<dbReference type="AlphaFoldDB" id="A0A4P7L205"/>
<dbReference type="GO" id="GO:0005829">
    <property type="term" value="C:cytosol"/>
    <property type="evidence" value="ECO:0007669"/>
    <property type="project" value="TreeGrafter"/>
</dbReference>
<evidence type="ECO:0000313" key="7">
    <source>
        <dbReference type="EMBL" id="WGM05353.1"/>
    </source>
</evidence>
<dbReference type="NCBIfam" id="TIGR00094">
    <property type="entry name" value="tRNA_TruD_broad"/>
    <property type="match status" value="1"/>
</dbReference>
<reference evidence="7" key="2">
    <citation type="submission" date="2023-04" db="EMBL/GenBank/DDBJ databases">
        <title>Genome dynamics across the evolutionary transition to endosymbiosis.</title>
        <authorList>
            <person name="Siozios S."/>
            <person name="Nadal-Jimenez P."/>
            <person name="Azagi T."/>
            <person name="Sprong H."/>
            <person name="Frost C.L."/>
            <person name="Parratt S.R."/>
            <person name="Taylor G."/>
            <person name="Brettell L."/>
            <person name="Lew K.C."/>
            <person name="Croft L."/>
            <person name="King K.C."/>
            <person name="Brockhurst M.A."/>
            <person name="Hypsa V."/>
            <person name="Novakova E."/>
            <person name="Darby A.C."/>
            <person name="Hurst G.D.D."/>
        </authorList>
    </citation>
    <scope>NUCLEOTIDE SEQUENCE</scope>
    <source>
        <strain evidence="7">ANv_CAN</strain>
    </source>
</reference>
<dbReference type="SUPFAM" id="SSF55120">
    <property type="entry name" value="Pseudouridine synthase"/>
    <property type="match status" value="1"/>
</dbReference>
<dbReference type="KEGG" id="ans:ArsFIN_37430"/>
<dbReference type="PANTHER" id="PTHR47811">
    <property type="entry name" value="TRNA PSEUDOURIDINE SYNTHASE D"/>
    <property type="match status" value="1"/>
</dbReference>
<feature type="binding site" evidence="4">
    <location>
        <position position="328"/>
    </location>
    <ligand>
        <name>substrate</name>
    </ligand>
</feature>
<dbReference type="InterPro" id="IPR001656">
    <property type="entry name" value="PsdUridine_synth_TruD"/>
</dbReference>
<dbReference type="InterPro" id="IPR020119">
    <property type="entry name" value="PsdUridine_synth_TruD_CS"/>
</dbReference>
<dbReference type="PROSITE" id="PS01268">
    <property type="entry name" value="UPF0024"/>
    <property type="match status" value="1"/>
</dbReference>
<dbReference type="NCBIfam" id="NF002155">
    <property type="entry name" value="PRK00984.1-4"/>
    <property type="match status" value="1"/>
</dbReference>
<evidence type="ECO:0000259" key="5">
    <source>
        <dbReference type="PROSITE" id="PS50984"/>
    </source>
</evidence>
<evidence type="ECO:0000313" key="6">
    <source>
        <dbReference type="EMBL" id="QBY45150.1"/>
    </source>
</evidence>
<keyword evidence="2 4" id="KW-0819">tRNA processing</keyword>
<dbReference type="InterPro" id="IPR020103">
    <property type="entry name" value="PsdUridine_synth_cat_dom_sf"/>
</dbReference>
<dbReference type="PANTHER" id="PTHR47811:SF1">
    <property type="entry name" value="TRNA PSEUDOURIDINE SYNTHASE D"/>
    <property type="match status" value="1"/>
</dbReference>
<reference evidence="6 8" key="1">
    <citation type="submission" date="2019-03" db="EMBL/GenBank/DDBJ databases">
        <title>Long-read sequencing reveals hyperdense prophage content in a complex bacterial symbiont genome.</title>
        <authorList>
            <person name="Frost C.L."/>
            <person name="Siozios S."/>
            <person name="Nadal-Jimenez P."/>
            <person name="Brockhurst M.A."/>
            <person name="King K.C."/>
            <person name="Darby A.C."/>
            <person name="Hurst G.D.D."/>
        </authorList>
    </citation>
    <scope>NUCLEOTIDE SEQUENCE [LARGE SCALE GENOMIC DNA]</scope>
    <source>
        <strain evidence="6 8">FIN</strain>
    </source>
</reference>
<dbReference type="Proteomes" id="UP001177592">
    <property type="component" value="Chromosome"/>
</dbReference>
<evidence type="ECO:0000256" key="1">
    <source>
        <dbReference type="ARBA" id="ARBA00007953"/>
    </source>
</evidence>
<dbReference type="GeneID" id="96878637"/>
<dbReference type="EC" id="5.4.99.27" evidence="4"/>
<dbReference type="GO" id="GO:0160150">
    <property type="term" value="F:tRNA pseudouridine(13) synthase activity"/>
    <property type="evidence" value="ECO:0007669"/>
    <property type="project" value="UniProtKB-EC"/>
</dbReference>
<dbReference type="InterPro" id="IPR042214">
    <property type="entry name" value="TruD_catalytic"/>
</dbReference>
<evidence type="ECO:0000313" key="9">
    <source>
        <dbReference type="Proteomes" id="UP001177592"/>
    </source>
</evidence>
<comment type="catalytic activity">
    <reaction evidence="4">
        <text>uridine(13) in tRNA = pseudouridine(13) in tRNA</text>
        <dbReference type="Rhea" id="RHEA:42540"/>
        <dbReference type="Rhea" id="RHEA-COMP:10105"/>
        <dbReference type="Rhea" id="RHEA-COMP:10106"/>
        <dbReference type="ChEBI" id="CHEBI:65314"/>
        <dbReference type="ChEBI" id="CHEBI:65315"/>
        <dbReference type="EC" id="5.4.99.27"/>
    </reaction>
</comment>
<comment type="similarity">
    <text evidence="1 4">Belongs to the pseudouridine synthase TruD family.</text>
</comment>
<dbReference type="Gene3D" id="3.30.2350.20">
    <property type="entry name" value="TruD, catalytic domain"/>
    <property type="match status" value="1"/>
</dbReference>
<dbReference type="HAMAP" id="MF_01082">
    <property type="entry name" value="TruD"/>
    <property type="match status" value="1"/>
</dbReference>
<evidence type="ECO:0000256" key="4">
    <source>
        <dbReference type="HAMAP-Rule" id="MF_01082"/>
    </source>
</evidence>
<protein>
    <recommendedName>
        <fullName evidence="4">tRNA pseudouridine synthase D</fullName>
        <ecNumber evidence="4">5.4.99.27</ecNumber>
    </recommendedName>
    <alternativeName>
        <fullName evidence="4">tRNA pseudouridine(13) synthase</fullName>
    </alternativeName>
    <alternativeName>
        <fullName evidence="4">tRNA pseudouridylate synthase D</fullName>
    </alternativeName>
    <alternativeName>
        <fullName evidence="4">tRNA-uridine isomerase D</fullName>
    </alternativeName>
</protein>
<proteinExistence type="inferred from homology"/>
<feature type="domain" description="TRUD" evidence="5">
    <location>
        <begin position="154"/>
        <end position="302"/>
    </location>
</feature>
<dbReference type="Proteomes" id="UP000295134">
    <property type="component" value="Chromosome"/>
</dbReference>
<feature type="active site" description="Nucleophile" evidence="4">
    <location>
        <position position="79"/>
    </location>
</feature>
<dbReference type="EMBL" id="CP123523">
    <property type="protein sequence ID" value="WGM05353.1"/>
    <property type="molecule type" value="Genomic_DNA"/>
</dbReference>
<comment type="function">
    <text evidence="4">Responsible for synthesis of pseudouridine from uracil-13 in transfer RNAs.</text>
</comment>
<dbReference type="RefSeq" id="WP_026823622.1">
    <property type="nucleotide sequence ID" value="NZ_CP038613.1"/>
</dbReference>
<feature type="binding site" evidence="4">
    <location>
        <position position="26"/>
    </location>
    <ligand>
        <name>substrate</name>
    </ligand>
</feature>
<dbReference type="PROSITE" id="PS50984">
    <property type="entry name" value="TRUD"/>
    <property type="match status" value="1"/>
</dbReference>
<sequence>MTVTALQWLHGKPVASGAIKLTAEDFIVRENLGFLPEGEGEHLMVYVRKKGCNTQFVAEQLARFVGISSRSVSYAGLKDRQAVTEQWFCLHLPGKEDPDINQFSLAGCEILLAKRQKRKLRIGSLKGNDFEITLRQISDQRAVETRLQQIKILGVANYFGEQRFGRAGNNLVQAERWAKGEIEVKQRNKRSFYLSAVRSVIFNFIVSERILNNKIHQIIDGDVMQLTGSGSWFVAKREELPQLQERLQAGAIQITAPLYGEKELGTQSVAKLFEQQCLTHFSVLLPLLQAERTNLIRRAIIVVPQNMHWEWLEKQTLKLSFSLPKGSFATSVIRELINQSTKNIIDIDE</sequence>
<dbReference type="Pfam" id="PF01142">
    <property type="entry name" value="TruD"/>
    <property type="match status" value="2"/>
</dbReference>
<evidence type="ECO:0000256" key="3">
    <source>
        <dbReference type="ARBA" id="ARBA00023235"/>
    </source>
</evidence>
<dbReference type="EMBL" id="CP038613">
    <property type="protein sequence ID" value="QBY45150.1"/>
    <property type="molecule type" value="Genomic_DNA"/>
</dbReference>
<name>A0A4P7L205_9GAMM</name>
<feature type="binding site" evidence="4">
    <location>
        <position position="128"/>
    </location>
    <ligand>
        <name>substrate</name>
    </ligand>
</feature>
<dbReference type="Gene3D" id="3.30.2340.10">
    <property type="entry name" value="TruD, insertion domain"/>
    <property type="match status" value="1"/>
</dbReference>
<dbReference type="GO" id="GO:0003723">
    <property type="term" value="F:RNA binding"/>
    <property type="evidence" value="ECO:0007669"/>
    <property type="project" value="InterPro"/>
</dbReference>
<keyword evidence="9" id="KW-1185">Reference proteome</keyword>
<organism evidence="6 8">
    <name type="scientific">Arsenophonus nasoniae</name>
    <name type="common">son-killer infecting Nasonia vitripennis</name>
    <dbReference type="NCBI Taxonomy" id="638"/>
    <lineage>
        <taxon>Bacteria</taxon>
        <taxon>Pseudomonadati</taxon>
        <taxon>Pseudomonadota</taxon>
        <taxon>Gammaproteobacteria</taxon>
        <taxon>Enterobacterales</taxon>
        <taxon>Morganellaceae</taxon>
        <taxon>Arsenophonus</taxon>
    </lineage>
</organism>
<dbReference type="InterPro" id="IPR011760">
    <property type="entry name" value="PsdUridine_synth_TruD_insert"/>
</dbReference>
<keyword evidence="3 4" id="KW-0413">Isomerase</keyword>
<dbReference type="GO" id="GO:0031119">
    <property type="term" value="P:tRNA pseudouridine synthesis"/>
    <property type="evidence" value="ECO:0007669"/>
    <property type="project" value="UniProtKB-UniRule"/>
</dbReference>
<dbReference type="InterPro" id="IPR043165">
    <property type="entry name" value="TruD_insert_sf"/>
</dbReference>
<dbReference type="CDD" id="cd02575">
    <property type="entry name" value="PseudoU_synth_EcTruD"/>
    <property type="match status" value="1"/>
</dbReference>